<feature type="compositionally biased region" description="Basic and acidic residues" evidence="1">
    <location>
        <begin position="747"/>
        <end position="760"/>
    </location>
</feature>
<accession>A0A6L2JTN2</accession>
<gene>
    <name evidence="2" type="ORF">Tci_011905</name>
</gene>
<feature type="compositionally biased region" description="Acidic residues" evidence="1">
    <location>
        <begin position="340"/>
        <end position="351"/>
    </location>
</feature>
<feature type="region of interest" description="Disordered" evidence="1">
    <location>
        <begin position="716"/>
        <end position="781"/>
    </location>
</feature>
<proteinExistence type="predicted"/>
<feature type="compositionally biased region" description="Polar residues" evidence="1">
    <location>
        <begin position="287"/>
        <end position="299"/>
    </location>
</feature>
<reference evidence="2" key="1">
    <citation type="journal article" date="2019" name="Sci. Rep.">
        <title>Draft genome of Tanacetum cinerariifolium, the natural source of mosquito coil.</title>
        <authorList>
            <person name="Yamashiro T."/>
            <person name="Shiraishi A."/>
            <person name="Satake H."/>
            <person name="Nakayama K."/>
        </authorList>
    </citation>
    <scope>NUCLEOTIDE SEQUENCE</scope>
</reference>
<feature type="compositionally biased region" description="Basic and acidic residues" evidence="1">
    <location>
        <begin position="212"/>
        <end position="221"/>
    </location>
</feature>
<protein>
    <recommendedName>
        <fullName evidence="3">Retrovirus-related Pol polyprotein from transposon TNT 1-94</fullName>
    </recommendedName>
</protein>
<evidence type="ECO:0000256" key="1">
    <source>
        <dbReference type="SAM" id="MobiDB-lite"/>
    </source>
</evidence>
<comment type="caution">
    <text evidence="2">The sequence shown here is derived from an EMBL/GenBank/DDBJ whole genome shotgun (WGS) entry which is preliminary data.</text>
</comment>
<name>A0A6L2JTN2_TANCI</name>
<feature type="region of interest" description="Disordered" evidence="1">
    <location>
        <begin position="287"/>
        <end position="393"/>
    </location>
</feature>
<evidence type="ECO:0000313" key="2">
    <source>
        <dbReference type="EMBL" id="GEU39927.1"/>
    </source>
</evidence>
<sequence length="919" mass="103349">MRSITWEKVGYLVLFRTKDPTATEKIALDNTLVAPEARLIIGKCNSRISFSKPQREATYQVTFDALKLSPCYPAFLITAEVPEIYLHQFWNSFNKIDNHYSTESMPYPRFTKIIINHFISQNKSISMRNKINLHTVRDDSILGTLKYVSKTEEHQVYEAVIPKEMINEDILNSTAHKTYYAYASSAKEPKKARKFKKPASPKLKTVPVSPKEPTKKPDKKTIPVKKSSKSRVEVIIKDTLGVSVSKKKAPVKGKRSKGIEIIYDVALSEAAQLKEAPKRSKKYFHISQVSGSSDGTNFKSGVPDEQQRKTSGIDKGTGTKPGVSDVPKHQSKSDDKSWGDSEEDDNDDDSDDVSKDDDKNPSFTLKDCEEEEEHDKECVQSLENYESDDDKEYIDKETYDDLYKDVDVKSLRAEHEMERKGDAELTNTTHESASQETSYGQIIEDAHVTLTYSQKTEGSKQSSYVSFDFASKFLNLDNVPPVIDEVASLLNVKTHLEELSTQLPPILSVPVTTIPKTSTVDATAVPPLIQPFSSIPQMTTPTPVPTTKPTTTSIAALLDFSTLFGFDQRVSTLEKEIYATRTALQSYTKEFEKKAQEERMLYIDMVEKLVKDIIKNEVKSQLPQILPKEVSNFATPMIQSSIIESLENVVLAKSSSQPISTYEAAESLTEFKLKKILLDKLKKSKSYRGAKEHLDLYDALVKSYQLDKDLFESYGNTDSLKRDREDKDQDKDPPAGSNQGLKKRKTSKDVEPLKGSKSKESMSSSSKDTKSQPKLSGKSVQAEELVFETTDTEMLQDQGGDLGHEYPFDLSKPLLLIEAQGRQVVPTDYFFNNDLEYLKGRSSSRKYTTSTTKTKAAKYDNIEGIKDMVMTLWSPVKEAYEKFAMWGISHWVLNDKISMATQATGSPSMICSSGKESLQ</sequence>
<organism evidence="2">
    <name type="scientific">Tanacetum cinerariifolium</name>
    <name type="common">Dalmatian daisy</name>
    <name type="synonym">Chrysanthemum cinerariifolium</name>
    <dbReference type="NCBI Taxonomy" id="118510"/>
    <lineage>
        <taxon>Eukaryota</taxon>
        <taxon>Viridiplantae</taxon>
        <taxon>Streptophyta</taxon>
        <taxon>Embryophyta</taxon>
        <taxon>Tracheophyta</taxon>
        <taxon>Spermatophyta</taxon>
        <taxon>Magnoliopsida</taxon>
        <taxon>eudicotyledons</taxon>
        <taxon>Gunneridae</taxon>
        <taxon>Pentapetalae</taxon>
        <taxon>asterids</taxon>
        <taxon>campanulids</taxon>
        <taxon>Asterales</taxon>
        <taxon>Asteraceae</taxon>
        <taxon>Asteroideae</taxon>
        <taxon>Anthemideae</taxon>
        <taxon>Anthemidinae</taxon>
        <taxon>Tanacetum</taxon>
    </lineage>
</organism>
<feature type="compositionally biased region" description="Basic and acidic residues" evidence="1">
    <location>
        <begin position="326"/>
        <end position="339"/>
    </location>
</feature>
<feature type="region of interest" description="Disordered" evidence="1">
    <location>
        <begin position="417"/>
        <end position="438"/>
    </location>
</feature>
<feature type="region of interest" description="Disordered" evidence="1">
    <location>
        <begin position="191"/>
        <end position="228"/>
    </location>
</feature>
<feature type="compositionally biased region" description="Polar residues" evidence="1">
    <location>
        <begin position="425"/>
        <end position="438"/>
    </location>
</feature>
<dbReference type="AlphaFoldDB" id="A0A6L2JTN2"/>
<evidence type="ECO:0008006" key="3">
    <source>
        <dbReference type="Google" id="ProtNLM"/>
    </source>
</evidence>
<feature type="compositionally biased region" description="Basic and acidic residues" evidence="1">
    <location>
        <begin position="719"/>
        <end position="733"/>
    </location>
</feature>
<dbReference type="EMBL" id="BKCJ010001235">
    <property type="protein sequence ID" value="GEU39927.1"/>
    <property type="molecule type" value="Genomic_DNA"/>
</dbReference>